<evidence type="ECO:0000256" key="1">
    <source>
        <dbReference type="SAM" id="MobiDB-lite"/>
    </source>
</evidence>
<evidence type="ECO:0000313" key="3">
    <source>
        <dbReference type="Proteomes" id="UP000054845"/>
    </source>
</evidence>
<organism evidence="2 3">
    <name type="scientific">Ceraceosorus bombacis</name>
    <dbReference type="NCBI Taxonomy" id="401625"/>
    <lineage>
        <taxon>Eukaryota</taxon>
        <taxon>Fungi</taxon>
        <taxon>Dikarya</taxon>
        <taxon>Basidiomycota</taxon>
        <taxon>Ustilaginomycotina</taxon>
        <taxon>Exobasidiomycetes</taxon>
        <taxon>Ceraceosorales</taxon>
        <taxon>Ceraceosoraceae</taxon>
        <taxon>Ceraceosorus</taxon>
    </lineage>
</organism>
<dbReference type="AlphaFoldDB" id="A0A0P1BK52"/>
<feature type="region of interest" description="Disordered" evidence="1">
    <location>
        <begin position="187"/>
        <end position="209"/>
    </location>
</feature>
<evidence type="ECO:0000313" key="2">
    <source>
        <dbReference type="EMBL" id="CEH16523.1"/>
    </source>
</evidence>
<sequence length="499" mass="53192">MSSNFDQRQQQGQGDQKEAEALPSLAQASWHQPSSSTAPLNDMPSTPSRRRHTDAQGLVPATPTRVERATTLPLGASTNQLDQLPPIDMRRASQPANLPRPWNPSYSSRWSQQPPATAHPSIPTSQPGLTGRVNATATFARGVQRSGPPAQLDDLRIAEPTSARVTQSQQLASMNSTIAPTVAPSTLLWPPEAKSSTDAPKKTIGSAPKGTSLTQLAIAAAQAAPLPHPQCDTSNTLPSAHGVTLPVGPLSNPPKSASGRTRRLASLAIATSSPSAGGPAAPASKSKGKGKGKAKRRRAERSESSQSSEIGDDAPPSSSHASALRWMPVHVAGESPQALTGGSAGGLHKASTAPQVETERVLPSTHSAIMELCEDLRQSRLRYAGRRTEFWNDYFVWSGSLSVQSGLFRDANVLCEEMRILHGKVYQQLERFEGFRNNHFRLIQGLSSDCIKLWEEQDAFYSRLSALLPIDQVAGNVSMTASDEPSAQALTGTSEGQNI</sequence>
<proteinExistence type="predicted"/>
<feature type="region of interest" description="Disordered" evidence="1">
    <location>
        <begin position="1"/>
        <end position="128"/>
    </location>
</feature>
<feature type="compositionally biased region" description="Polar residues" evidence="1">
    <location>
        <begin position="26"/>
        <end position="47"/>
    </location>
</feature>
<feature type="compositionally biased region" description="Basic residues" evidence="1">
    <location>
        <begin position="286"/>
        <end position="299"/>
    </location>
</feature>
<feature type="region of interest" description="Disordered" evidence="1">
    <location>
        <begin position="335"/>
        <end position="357"/>
    </location>
</feature>
<name>A0A0P1BK52_9BASI</name>
<accession>A0A0P1BK52</accession>
<keyword evidence="3" id="KW-1185">Reference proteome</keyword>
<feature type="compositionally biased region" description="Polar residues" evidence="1">
    <location>
        <begin position="104"/>
        <end position="115"/>
    </location>
</feature>
<feature type="region of interest" description="Disordered" evidence="1">
    <location>
        <begin position="225"/>
        <end position="320"/>
    </location>
</feature>
<reference evidence="2 3" key="1">
    <citation type="submission" date="2014-09" db="EMBL/GenBank/DDBJ databases">
        <authorList>
            <person name="Magalhaes I.L.F."/>
            <person name="Oliveira U."/>
            <person name="Santos F.R."/>
            <person name="Vidigal T.H.D.A."/>
            <person name="Brescovit A.D."/>
            <person name="Santos A.J."/>
        </authorList>
    </citation>
    <scope>NUCLEOTIDE SEQUENCE [LARGE SCALE GENOMIC DNA]</scope>
</reference>
<dbReference type="OrthoDB" id="10447074at2759"/>
<feature type="compositionally biased region" description="Low complexity" evidence="1">
    <location>
        <begin position="304"/>
        <end position="320"/>
    </location>
</feature>
<feature type="compositionally biased region" description="Low complexity" evidence="1">
    <location>
        <begin position="272"/>
        <end position="285"/>
    </location>
</feature>
<dbReference type="EMBL" id="CCYA01000318">
    <property type="protein sequence ID" value="CEH16523.1"/>
    <property type="molecule type" value="Genomic_DNA"/>
</dbReference>
<feature type="compositionally biased region" description="Low complexity" evidence="1">
    <location>
        <begin position="1"/>
        <end position="14"/>
    </location>
</feature>
<protein>
    <submittedName>
        <fullName evidence="2">Uncharacterized protein</fullName>
    </submittedName>
</protein>
<dbReference type="Proteomes" id="UP000054845">
    <property type="component" value="Unassembled WGS sequence"/>
</dbReference>